<evidence type="ECO:0000259" key="5">
    <source>
        <dbReference type="Pfam" id="PF01753"/>
    </source>
</evidence>
<organism evidence="6 7">
    <name type="scientific">Colletotrichum tanaceti</name>
    <dbReference type="NCBI Taxonomy" id="1306861"/>
    <lineage>
        <taxon>Eukaryota</taxon>
        <taxon>Fungi</taxon>
        <taxon>Dikarya</taxon>
        <taxon>Ascomycota</taxon>
        <taxon>Pezizomycotina</taxon>
        <taxon>Sordariomycetes</taxon>
        <taxon>Hypocreomycetidae</taxon>
        <taxon>Glomerellales</taxon>
        <taxon>Glomerellaceae</taxon>
        <taxon>Colletotrichum</taxon>
        <taxon>Colletotrichum destructivum species complex</taxon>
    </lineage>
</organism>
<dbReference type="AlphaFoldDB" id="A0A4U6XFG2"/>
<dbReference type="SUPFAM" id="SSF144232">
    <property type="entry name" value="HIT/MYND zinc finger-like"/>
    <property type="match status" value="1"/>
</dbReference>
<evidence type="ECO:0000313" key="7">
    <source>
        <dbReference type="Proteomes" id="UP000310108"/>
    </source>
</evidence>
<sequence>MVTNQGSISALKQRQPVAAANPKPQRPTGRSATGDVQYCSKSCENLHWKKHKNSCAKNRTKPAAGGGGASRGGAARPTPSGPAKLSPSRGFDEPVPDPFTRLDKNKFLHDRPEVDTYRILIDTYRLRMEDNAVIEGRATPKSLYERGVSDATDGFRAFLDKVKGKPRLLPPWWSEEKQAECEALGGDGGEKWYSLRAKVTKASVIQHYGDDLFPMQLRMMGEAIYGSAPGGGNGAMMRRMFAEREAGTSQYTHVSHTDASGR</sequence>
<gene>
    <name evidence="6" type="ORF">CTA1_4994</name>
</gene>
<dbReference type="EMBL" id="PJEX01000226">
    <property type="protein sequence ID" value="TKW52697.1"/>
    <property type="molecule type" value="Genomic_DNA"/>
</dbReference>
<protein>
    <recommendedName>
        <fullName evidence="5">MYND-type domain-containing protein</fullName>
    </recommendedName>
</protein>
<reference evidence="6 7" key="1">
    <citation type="journal article" date="2019" name="PLoS ONE">
        <title>Comparative genome analysis indicates high evolutionary potential of pathogenicity genes in Colletotrichum tanaceti.</title>
        <authorList>
            <person name="Lelwala R.V."/>
            <person name="Korhonen P.K."/>
            <person name="Young N.D."/>
            <person name="Scott J.B."/>
            <person name="Ades P.A."/>
            <person name="Gasser R.B."/>
            <person name="Taylor P.W.J."/>
        </authorList>
    </citation>
    <scope>NUCLEOTIDE SEQUENCE [LARGE SCALE GENOMIC DNA]</scope>
    <source>
        <strain evidence="6">BRIP57314</strain>
    </source>
</reference>
<dbReference type="GO" id="GO:0008270">
    <property type="term" value="F:zinc ion binding"/>
    <property type="evidence" value="ECO:0007669"/>
    <property type="project" value="UniProtKB-KW"/>
</dbReference>
<feature type="compositionally biased region" description="Basic residues" evidence="4">
    <location>
        <begin position="50"/>
        <end position="60"/>
    </location>
</feature>
<keyword evidence="7" id="KW-1185">Reference proteome</keyword>
<evidence type="ECO:0000313" key="6">
    <source>
        <dbReference type="EMBL" id="TKW52697.1"/>
    </source>
</evidence>
<comment type="caution">
    <text evidence="6">The sequence shown here is derived from an EMBL/GenBank/DDBJ whole genome shotgun (WGS) entry which is preliminary data.</text>
</comment>
<feature type="domain" description="MYND-type" evidence="5">
    <location>
        <begin position="35"/>
        <end position="55"/>
    </location>
</feature>
<dbReference type="OrthoDB" id="432970at2759"/>
<keyword evidence="2" id="KW-0863">Zinc-finger</keyword>
<feature type="region of interest" description="Disordered" evidence="4">
    <location>
        <begin position="1"/>
        <end position="36"/>
    </location>
</feature>
<keyword evidence="1" id="KW-0479">Metal-binding</keyword>
<dbReference type="Proteomes" id="UP000310108">
    <property type="component" value="Unassembled WGS sequence"/>
</dbReference>
<name>A0A4U6XFG2_9PEZI</name>
<evidence type="ECO:0000256" key="3">
    <source>
        <dbReference type="ARBA" id="ARBA00022833"/>
    </source>
</evidence>
<feature type="compositionally biased region" description="Polar residues" evidence="4">
    <location>
        <begin position="1"/>
        <end position="12"/>
    </location>
</feature>
<dbReference type="Pfam" id="PF01753">
    <property type="entry name" value="zf-MYND"/>
    <property type="match status" value="1"/>
</dbReference>
<proteinExistence type="predicted"/>
<evidence type="ECO:0000256" key="1">
    <source>
        <dbReference type="ARBA" id="ARBA00022723"/>
    </source>
</evidence>
<evidence type="ECO:0000256" key="4">
    <source>
        <dbReference type="SAM" id="MobiDB-lite"/>
    </source>
</evidence>
<accession>A0A4U6XFG2</accession>
<dbReference type="InterPro" id="IPR002893">
    <property type="entry name" value="Znf_MYND"/>
</dbReference>
<feature type="region of interest" description="Disordered" evidence="4">
    <location>
        <begin position="50"/>
        <end position="95"/>
    </location>
</feature>
<keyword evidence="3" id="KW-0862">Zinc</keyword>
<evidence type="ECO:0000256" key="2">
    <source>
        <dbReference type="ARBA" id="ARBA00022771"/>
    </source>
</evidence>
<dbReference type="STRING" id="1306861.A0A4U6XFG2"/>
<dbReference type="Gene3D" id="6.10.140.2220">
    <property type="match status" value="1"/>
</dbReference>